<dbReference type="EMBL" id="JBGFUD010003521">
    <property type="protein sequence ID" value="MFH4978777.1"/>
    <property type="molecule type" value="Genomic_DNA"/>
</dbReference>
<dbReference type="Proteomes" id="UP001608902">
    <property type="component" value="Unassembled WGS sequence"/>
</dbReference>
<reference evidence="2 3" key="1">
    <citation type="submission" date="2024-08" db="EMBL/GenBank/DDBJ databases">
        <title>Gnathostoma spinigerum genome.</title>
        <authorList>
            <person name="Gonzalez-Bertolin B."/>
            <person name="Monzon S."/>
            <person name="Zaballos A."/>
            <person name="Jimenez P."/>
            <person name="Dekumyoy P."/>
            <person name="Varona S."/>
            <person name="Cuesta I."/>
            <person name="Sumanam S."/>
            <person name="Adisakwattana P."/>
            <person name="Gasser R.B."/>
            <person name="Hernandez-Gonzalez A."/>
            <person name="Young N.D."/>
            <person name="Perteguer M.J."/>
        </authorList>
    </citation>
    <scope>NUCLEOTIDE SEQUENCE [LARGE SCALE GENOMIC DNA]</scope>
    <source>
        <strain evidence="2">AL3</strain>
        <tissue evidence="2">Liver</tissue>
    </source>
</reference>
<keyword evidence="1" id="KW-0732">Signal</keyword>
<evidence type="ECO:0000313" key="2">
    <source>
        <dbReference type="EMBL" id="MFH4978777.1"/>
    </source>
</evidence>
<gene>
    <name evidence="2" type="ORF">AB6A40_005486</name>
</gene>
<feature type="signal peptide" evidence="1">
    <location>
        <begin position="1"/>
        <end position="26"/>
    </location>
</feature>
<evidence type="ECO:0000256" key="1">
    <source>
        <dbReference type="SAM" id="SignalP"/>
    </source>
</evidence>
<protein>
    <submittedName>
        <fullName evidence="2">Uncharacterized protein</fullName>
    </submittedName>
</protein>
<organism evidence="2 3">
    <name type="scientific">Gnathostoma spinigerum</name>
    <dbReference type="NCBI Taxonomy" id="75299"/>
    <lineage>
        <taxon>Eukaryota</taxon>
        <taxon>Metazoa</taxon>
        <taxon>Ecdysozoa</taxon>
        <taxon>Nematoda</taxon>
        <taxon>Chromadorea</taxon>
        <taxon>Rhabditida</taxon>
        <taxon>Spirurina</taxon>
        <taxon>Gnathostomatomorpha</taxon>
        <taxon>Gnathostomatoidea</taxon>
        <taxon>Gnathostomatidae</taxon>
        <taxon>Gnathostoma</taxon>
    </lineage>
</organism>
<comment type="caution">
    <text evidence="2">The sequence shown here is derived from an EMBL/GenBank/DDBJ whole genome shotgun (WGS) entry which is preliminary data.</text>
</comment>
<dbReference type="AlphaFoldDB" id="A0ABD6EHS9"/>
<evidence type="ECO:0000313" key="3">
    <source>
        <dbReference type="Proteomes" id="UP001608902"/>
    </source>
</evidence>
<keyword evidence="3" id="KW-1185">Reference proteome</keyword>
<name>A0ABD6EHS9_9BILA</name>
<proteinExistence type="predicted"/>
<feature type="chain" id="PRO_5044804670" evidence="1">
    <location>
        <begin position="27"/>
        <end position="83"/>
    </location>
</feature>
<accession>A0ABD6EHS9</accession>
<sequence length="83" mass="9395">MLRCFSFKYFLALIYVIITLLKSSYCSEETIDPVSRYKDHQLYRNIMNRLAIDSILKRSECGCGLGCFYSSARGCAACCSLGL</sequence>